<dbReference type="AlphaFoldDB" id="A0A0A9HTN4"/>
<reference evidence="1" key="2">
    <citation type="journal article" date="2015" name="Data Brief">
        <title>Shoot transcriptome of the giant reed, Arundo donax.</title>
        <authorList>
            <person name="Barrero R.A."/>
            <person name="Guerrero F.D."/>
            <person name="Moolhuijzen P."/>
            <person name="Goolsby J.A."/>
            <person name="Tidwell J."/>
            <person name="Bellgard S.E."/>
            <person name="Bellgard M.I."/>
        </authorList>
    </citation>
    <scope>NUCLEOTIDE SEQUENCE</scope>
    <source>
        <tissue evidence="1">Shoot tissue taken approximately 20 cm above the soil surface</tissue>
    </source>
</reference>
<sequence length="80" mass="8838">MQCRRADALQRDGCCRAGRMSRQGHGPSPCDRLRFRPDAARTPPPHAVAVPPAPQSRSLSLALLLMRRCRCSRSALCLAR</sequence>
<dbReference type="EMBL" id="GBRH01161618">
    <property type="protein sequence ID" value="JAE36278.1"/>
    <property type="molecule type" value="Transcribed_RNA"/>
</dbReference>
<evidence type="ECO:0000313" key="1">
    <source>
        <dbReference type="EMBL" id="JAE36278.1"/>
    </source>
</evidence>
<proteinExistence type="predicted"/>
<protein>
    <submittedName>
        <fullName evidence="1">Uncharacterized protein</fullName>
    </submittedName>
</protein>
<accession>A0A0A9HTN4</accession>
<reference evidence="1" key="1">
    <citation type="submission" date="2014-09" db="EMBL/GenBank/DDBJ databases">
        <authorList>
            <person name="Magalhaes I.L.F."/>
            <person name="Oliveira U."/>
            <person name="Santos F.R."/>
            <person name="Vidigal T.H.D.A."/>
            <person name="Brescovit A.D."/>
            <person name="Santos A.J."/>
        </authorList>
    </citation>
    <scope>NUCLEOTIDE SEQUENCE</scope>
    <source>
        <tissue evidence="1">Shoot tissue taken approximately 20 cm above the soil surface</tissue>
    </source>
</reference>
<organism evidence="1">
    <name type="scientific">Arundo donax</name>
    <name type="common">Giant reed</name>
    <name type="synonym">Donax arundinaceus</name>
    <dbReference type="NCBI Taxonomy" id="35708"/>
    <lineage>
        <taxon>Eukaryota</taxon>
        <taxon>Viridiplantae</taxon>
        <taxon>Streptophyta</taxon>
        <taxon>Embryophyta</taxon>
        <taxon>Tracheophyta</taxon>
        <taxon>Spermatophyta</taxon>
        <taxon>Magnoliopsida</taxon>
        <taxon>Liliopsida</taxon>
        <taxon>Poales</taxon>
        <taxon>Poaceae</taxon>
        <taxon>PACMAD clade</taxon>
        <taxon>Arundinoideae</taxon>
        <taxon>Arundineae</taxon>
        <taxon>Arundo</taxon>
    </lineage>
</organism>
<name>A0A0A9HTN4_ARUDO</name>